<evidence type="ECO:0000313" key="3">
    <source>
        <dbReference type="Proteomes" id="UP001597425"/>
    </source>
</evidence>
<dbReference type="Gene3D" id="3.40.430.10">
    <property type="entry name" value="Dihydrofolate Reductase, subunit A"/>
    <property type="match status" value="1"/>
</dbReference>
<dbReference type="InterPro" id="IPR024072">
    <property type="entry name" value="DHFR-like_dom_sf"/>
</dbReference>
<dbReference type="PANTHER" id="PTHR38011:SF11">
    <property type="entry name" value="2,5-DIAMINO-6-RIBOSYLAMINO-4(3H)-PYRIMIDINONE 5'-PHOSPHATE REDUCTASE"/>
    <property type="match status" value="1"/>
</dbReference>
<dbReference type="Proteomes" id="UP001597425">
    <property type="component" value="Unassembled WGS sequence"/>
</dbReference>
<keyword evidence="3" id="KW-1185">Reference proteome</keyword>
<dbReference type="RefSeq" id="WP_265720817.1">
    <property type="nucleotide sequence ID" value="NZ_JAPIVK010000006.1"/>
</dbReference>
<dbReference type="InterPro" id="IPR002734">
    <property type="entry name" value="RibDG_C"/>
</dbReference>
<dbReference type="EMBL" id="JBHUJD010000003">
    <property type="protein sequence ID" value="MFD2309337.1"/>
    <property type="molecule type" value="Genomic_DNA"/>
</dbReference>
<protein>
    <submittedName>
        <fullName evidence="2">Dihydrofolate reductase family protein</fullName>
    </submittedName>
</protein>
<proteinExistence type="predicted"/>
<reference evidence="3" key="1">
    <citation type="journal article" date="2019" name="Int. J. Syst. Evol. Microbiol.">
        <title>The Global Catalogue of Microorganisms (GCM) 10K type strain sequencing project: providing services to taxonomists for standard genome sequencing and annotation.</title>
        <authorList>
            <consortium name="The Broad Institute Genomics Platform"/>
            <consortium name="The Broad Institute Genome Sequencing Center for Infectious Disease"/>
            <person name="Wu L."/>
            <person name="Ma J."/>
        </authorList>
    </citation>
    <scope>NUCLEOTIDE SEQUENCE [LARGE SCALE GENOMIC DNA]</scope>
    <source>
        <strain evidence="3">KCTC 12848</strain>
    </source>
</reference>
<organism evidence="2 3">
    <name type="scientific">Microbulbifer halophilus</name>
    <dbReference type="NCBI Taxonomy" id="453963"/>
    <lineage>
        <taxon>Bacteria</taxon>
        <taxon>Pseudomonadati</taxon>
        <taxon>Pseudomonadota</taxon>
        <taxon>Gammaproteobacteria</taxon>
        <taxon>Cellvibrionales</taxon>
        <taxon>Microbulbiferaceae</taxon>
        <taxon>Microbulbifer</taxon>
    </lineage>
</organism>
<gene>
    <name evidence="2" type="ORF">ACFSKX_02820</name>
</gene>
<evidence type="ECO:0000313" key="2">
    <source>
        <dbReference type="EMBL" id="MFD2309337.1"/>
    </source>
</evidence>
<feature type="domain" description="Bacterial bifunctional deaminase-reductase C-terminal" evidence="1">
    <location>
        <begin position="3"/>
        <end position="177"/>
    </location>
</feature>
<comment type="caution">
    <text evidence="2">The sequence shown here is derived from an EMBL/GenBank/DDBJ whole genome shotgun (WGS) entry which is preliminary data.</text>
</comment>
<name>A0ABW5E7P6_9GAMM</name>
<evidence type="ECO:0000259" key="1">
    <source>
        <dbReference type="Pfam" id="PF01872"/>
    </source>
</evidence>
<dbReference type="SUPFAM" id="SSF53597">
    <property type="entry name" value="Dihydrofolate reductase-like"/>
    <property type="match status" value="1"/>
</dbReference>
<accession>A0ABW5E7P6</accession>
<dbReference type="PANTHER" id="PTHR38011">
    <property type="entry name" value="DIHYDROFOLATE REDUCTASE FAMILY PROTEIN (AFU_ORTHOLOGUE AFUA_8G06820)"/>
    <property type="match status" value="1"/>
</dbReference>
<dbReference type="InterPro" id="IPR050765">
    <property type="entry name" value="Riboflavin_Biosynth_HTPR"/>
</dbReference>
<dbReference type="Pfam" id="PF01872">
    <property type="entry name" value="RibD_C"/>
    <property type="match status" value="1"/>
</dbReference>
<sequence length="196" mass="21286">MGKLIAFEFLSIDGFMAGPPGREMDFVVSAFGEDMERDLAAQYAELDALVMGGTTFRELSGYWPTPAAADEPLQPVMNRIQKLLVSRSPDKPRWNNSRLLGADPISGLREIKRGAGGDLMVIGSASVVQALARERLIDEFRFFVFPTFLGAGKPLLTADSAPGSLEMLRANNFASGVVRMDYRVSGRINCDAPNPG</sequence>